<dbReference type="Proteomes" id="UP001060215">
    <property type="component" value="Chromosome 10"/>
</dbReference>
<keyword evidence="1" id="KW-0503">Monooxygenase</keyword>
<organism evidence="1 2">
    <name type="scientific">Camellia lanceoleosa</name>
    <dbReference type="NCBI Taxonomy" id="1840588"/>
    <lineage>
        <taxon>Eukaryota</taxon>
        <taxon>Viridiplantae</taxon>
        <taxon>Streptophyta</taxon>
        <taxon>Embryophyta</taxon>
        <taxon>Tracheophyta</taxon>
        <taxon>Spermatophyta</taxon>
        <taxon>Magnoliopsida</taxon>
        <taxon>eudicotyledons</taxon>
        <taxon>Gunneridae</taxon>
        <taxon>Pentapetalae</taxon>
        <taxon>asterids</taxon>
        <taxon>Ericales</taxon>
        <taxon>Theaceae</taxon>
        <taxon>Camellia</taxon>
    </lineage>
</organism>
<sequence length="488" mass="54785">MGFFSFSQTLPPWLLTITLLTLPLLYTLFTLLTKQNKNTAKLPPSPRKLPIIGNLHQVRESAVEHLISTIAKSAPNPVDLSDMIFSVTKNVIGKIAFGTSHRGNQFEYGKLKDIIDDAMTLLSGFSPSDFFPGVGSVLDLATGLQWKLERCFKNLDTFFQKVLEEHLDPTRPKPKHEDIIDVMLGLAKDWTTVLHLAKDHMKVVLLVWKTVPSDLQSQGSGISDVGSEPASTWSSPDQKLTRRKSGPWAAGFEFFLGSGGTAPGNGGEQGLRRKIIELEVELRDVKEKLRMQQEENTNSSSRGIRKVHSEGLLMRIAGYEEEMRDAREKLRLSEEEIARLKIEVQTNRSQEVTNDLEAELELSEKDVRSLGANLETEQKQAMESGEKIDGLKAEVSDPDCKIQTLEEELKITKEKLKGSEREIANLRNELENSGSTIRRLQDQLGSAQKDVATWKAKIDKEQREVSKSQDRMFRYKAALSIAIERLGC</sequence>
<keyword evidence="1" id="KW-0560">Oxidoreductase</keyword>
<dbReference type="EMBL" id="CM045767">
    <property type="protein sequence ID" value="KAI7998506.1"/>
    <property type="molecule type" value="Genomic_DNA"/>
</dbReference>
<accession>A0ACC0GEL4</accession>
<evidence type="ECO:0000313" key="1">
    <source>
        <dbReference type="EMBL" id="KAI7998506.1"/>
    </source>
</evidence>
<evidence type="ECO:0000313" key="2">
    <source>
        <dbReference type="Proteomes" id="UP001060215"/>
    </source>
</evidence>
<gene>
    <name evidence="1" type="ORF">LOK49_LG10G02788</name>
</gene>
<name>A0ACC0GEL4_9ERIC</name>
<proteinExistence type="predicted"/>
<comment type="caution">
    <text evidence="1">The sequence shown here is derived from an EMBL/GenBank/DDBJ whole genome shotgun (WGS) entry which is preliminary data.</text>
</comment>
<reference evidence="1 2" key="1">
    <citation type="journal article" date="2022" name="Plant J.">
        <title>Chromosome-level genome of Camellia lanceoleosa provides a valuable resource for understanding genome evolution and self-incompatibility.</title>
        <authorList>
            <person name="Gong W."/>
            <person name="Xiao S."/>
            <person name="Wang L."/>
            <person name="Liao Z."/>
            <person name="Chang Y."/>
            <person name="Mo W."/>
            <person name="Hu G."/>
            <person name="Li W."/>
            <person name="Zhao G."/>
            <person name="Zhu H."/>
            <person name="Hu X."/>
            <person name="Ji K."/>
            <person name="Xiang X."/>
            <person name="Song Q."/>
            <person name="Yuan D."/>
            <person name="Jin S."/>
            <person name="Zhang L."/>
        </authorList>
    </citation>
    <scope>NUCLEOTIDE SEQUENCE [LARGE SCALE GENOMIC DNA]</scope>
    <source>
        <strain evidence="1">SQ_2022a</strain>
    </source>
</reference>
<keyword evidence="2" id="KW-1185">Reference proteome</keyword>
<protein>
    <submittedName>
        <fullName evidence="1">2-methylbutanal oxime monooxygenase</fullName>
    </submittedName>
</protein>